<name>A0A8S4SK64_9NEOP</name>
<protein>
    <submittedName>
        <fullName evidence="2">Jg24542 protein</fullName>
    </submittedName>
</protein>
<dbReference type="Proteomes" id="UP000838756">
    <property type="component" value="Unassembled WGS sequence"/>
</dbReference>
<evidence type="ECO:0000313" key="2">
    <source>
        <dbReference type="EMBL" id="CAH2269948.1"/>
    </source>
</evidence>
<reference evidence="2" key="1">
    <citation type="submission" date="2022-03" db="EMBL/GenBank/DDBJ databases">
        <authorList>
            <person name="Lindestad O."/>
        </authorList>
    </citation>
    <scope>NUCLEOTIDE SEQUENCE</scope>
</reference>
<feature type="region of interest" description="Disordered" evidence="1">
    <location>
        <begin position="1"/>
        <end position="33"/>
    </location>
</feature>
<evidence type="ECO:0000256" key="1">
    <source>
        <dbReference type="SAM" id="MobiDB-lite"/>
    </source>
</evidence>
<gene>
    <name evidence="2" type="primary">jg24542</name>
    <name evidence="2" type="ORF">PAEG_LOCUS27877</name>
</gene>
<sequence length="89" mass="10249">MFEAKRHQKCNGVQQEAFQWQPGGGKRSRGRPKATWKRSLEAEMKTSNLSWNTIKYAARDRSGWKKVVLTPVVEGLKEEEDILIYSPAK</sequence>
<organism evidence="2 3">
    <name type="scientific">Pararge aegeria aegeria</name>
    <dbReference type="NCBI Taxonomy" id="348720"/>
    <lineage>
        <taxon>Eukaryota</taxon>
        <taxon>Metazoa</taxon>
        <taxon>Ecdysozoa</taxon>
        <taxon>Arthropoda</taxon>
        <taxon>Hexapoda</taxon>
        <taxon>Insecta</taxon>
        <taxon>Pterygota</taxon>
        <taxon>Neoptera</taxon>
        <taxon>Endopterygota</taxon>
        <taxon>Lepidoptera</taxon>
        <taxon>Glossata</taxon>
        <taxon>Ditrysia</taxon>
        <taxon>Papilionoidea</taxon>
        <taxon>Nymphalidae</taxon>
        <taxon>Satyrinae</taxon>
        <taxon>Satyrini</taxon>
        <taxon>Parargina</taxon>
        <taxon>Pararge</taxon>
    </lineage>
</organism>
<dbReference type="AlphaFoldDB" id="A0A8S4SK64"/>
<dbReference type="EMBL" id="CAKXAJ010026554">
    <property type="protein sequence ID" value="CAH2269948.1"/>
    <property type="molecule type" value="Genomic_DNA"/>
</dbReference>
<proteinExistence type="predicted"/>
<evidence type="ECO:0000313" key="3">
    <source>
        <dbReference type="Proteomes" id="UP000838756"/>
    </source>
</evidence>
<accession>A0A8S4SK64</accession>
<comment type="caution">
    <text evidence="2">The sequence shown here is derived from an EMBL/GenBank/DDBJ whole genome shotgun (WGS) entry which is preliminary data.</text>
</comment>
<keyword evidence="3" id="KW-1185">Reference proteome</keyword>